<dbReference type="InterPro" id="IPR051490">
    <property type="entry name" value="THEM6_lcsJ_thioesterase"/>
</dbReference>
<proteinExistence type="predicted"/>
<dbReference type="CDD" id="cd00586">
    <property type="entry name" value="4HBT"/>
    <property type="match status" value="1"/>
</dbReference>
<organism evidence="1 2">
    <name type="scientific">Citricoccus nitrophenolicus</name>
    <dbReference type="NCBI Taxonomy" id="863575"/>
    <lineage>
        <taxon>Bacteria</taxon>
        <taxon>Bacillati</taxon>
        <taxon>Actinomycetota</taxon>
        <taxon>Actinomycetes</taxon>
        <taxon>Micrococcales</taxon>
        <taxon>Micrococcaceae</taxon>
        <taxon>Citricoccus</taxon>
    </lineage>
</organism>
<dbReference type="PANTHER" id="PTHR12475">
    <property type="match status" value="1"/>
</dbReference>
<evidence type="ECO:0000313" key="1">
    <source>
        <dbReference type="EMBL" id="MEO9248737.1"/>
    </source>
</evidence>
<name>A0ABV0IKQ4_9MICC</name>
<keyword evidence="2" id="KW-1185">Reference proteome</keyword>
<reference evidence="1 2" key="1">
    <citation type="submission" date="2024-05" db="EMBL/GenBank/DDBJ databases">
        <authorList>
            <person name="Yi C."/>
        </authorList>
    </citation>
    <scope>NUCLEOTIDE SEQUENCE [LARGE SCALE GENOMIC DNA]</scope>
    <source>
        <strain evidence="1 2">XS13</strain>
    </source>
</reference>
<dbReference type="PANTHER" id="PTHR12475:SF4">
    <property type="entry name" value="PROTEIN THEM6"/>
    <property type="match status" value="1"/>
</dbReference>
<dbReference type="GO" id="GO:0016787">
    <property type="term" value="F:hydrolase activity"/>
    <property type="evidence" value="ECO:0007669"/>
    <property type="project" value="UniProtKB-KW"/>
</dbReference>
<protein>
    <submittedName>
        <fullName evidence="1">Acyl-CoA thioesterase</fullName>
        <ecNumber evidence="1">3.1.2.-</ecNumber>
    </submittedName>
</protein>
<dbReference type="Pfam" id="PF13279">
    <property type="entry name" value="4HBT_2"/>
    <property type="match status" value="1"/>
</dbReference>
<dbReference type="SUPFAM" id="SSF54637">
    <property type="entry name" value="Thioesterase/thiol ester dehydrase-isomerase"/>
    <property type="match status" value="1"/>
</dbReference>
<dbReference type="InterPro" id="IPR029069">
    <property type="entry name" value="HotDog_dom_sf"/>
</dbReference>
<dbReference type="Gene3D" id="3.10.129.10">
    <property type="entry name" value="Hotdog Thioesterase"/>
    <property type="match status" value="1"/>
</dbReference>
<comment type="caution">
    <text evidence="1">The sequence shown here is derived from an EMBL/GenBank/DDBJ whole genome shotgun (WGS) entry which is preliminary data.</text>
</comment>
<accession>A0ABV0IKQ4</accession>
<keyword evidence="1" id="KW-0378">Hydrolase</keyword>
<dbReference type="EMBL" id="JBDXMX010000006">
    <property type="protein sequence ID" value="MEO9248737.1"/>
    <property type="molecule type" value="Genomic_DNA"/>
</dbReference>
<dbReference type="EC" id="3.1.2.-" evidence="1"/>
<evidence type="ECO:0000313" key="2">
    <source>
        <dbReference type="Proteomes" id="UP001484097"/>
    </source>
</evidence>
<sequence>MHLIFRTLLVLLKARRRSRLSVWDTSSLPLRALPTDIDFAMIVNNGMYLSLMDLGRFDLLARSGFWDLMMKRKWTPVVQSEQISFRKSIRLWQRFTIETRIIGVDEKCIWIEQRFVRDGEIYARGYLATRFVDAGGAVPLQDIIDAVRTELGQSLPEDFTVPDWLHEWRGNVALPGTRRPAPHLW</sequence>
<gene>
    <name evidence="1" type="ORF">ABDK96_13710</name>
</gene>
<dbReference type="RefSeq" id="WP_309812735.1">
    <property type="nucleotide sequence ID" value="NZ_JBDXMX010000006.1"/>
</dbReference>
<dbReference type="Proteomes" id="UP001484097">
    <property type="component" value="Unassembled WGS sequence"/>
</dbReference>